<evidence type="ECO:0000313" key="1">
    <source>
        <dbReference type="EMBL" id="ARP98253.1"/>
    </source>
</evidence>
<reference evidence="1 2" key="1">
    <citation type="submission" date="2017-05" db="EMBL/GenBank/DDBJ databases">
        <title>Full genome sequence of Pseudorhodoplanes sinuspersici.</title>
        <authorList>
            <person name="Dastgheib S.M.M."/>
            <person name="Shavandi M."/>
            <person name="Tirandaz H."/>
        </authorList>
    </citation>
    <scope>NUCLEOTIDE SEQUENCE [LARGE SCALE GENOMIC DNA]</scope>
    <source>
        <strain evidence="1 2">RIPI110</strain>
    </source>
</reference>
<evidence type="ECO:0000313" key="2">
    <source>
        <dbReference type="Proteomes" id="UP000194137"/>
    </source>
</evidence>
<dbReference type="RefSeq" id="WP_086086618.1">
    <property type="nucleotide sequence ID" value="NZ_CP021112.1"/>
</dbReference>
<dbReference type="AlphaFoldDB" id="A0A1W6ZLE9"/>
<sequence length="82" mass="8584">MASTVYFVAIPFSRTEDDLVPGQAQECQSANAVAALARAMARINGNVGAVAFKRAGDPSIGEFGDAEILLKAGETPEDLSKR</sequence>
<protein>
    <submittedName>
        <fullName evidence="1">Uncharacterized protein</fullName>
    </submittedName>
</protein>
<dbReference type="OrthoDB" id="7220707at2"/>
<keyword evidence="2" id="KW-1185">Reference proteome</keyword>
<gene>
    <name evidence="1" type="ORF">CAK95_03465</name>
</gene>
<accession>A0A1W6ZLE9</accession>
<proteinExistence type="predicted"/>
<dbReference type="EMBL" id="CP021112">
    <property type="protein sequence ID" value="ARP98253.1"/>
    <property type="molecule type" value="Genomic_DNA"/>
</dbReference>
<dbReference type="KEGG" id="psin:CAK95_03465"/>
<name>A0A1W6ZLE9_9HYPH</name>
<dbReference type="Proteomes" id="UP000194137">
    <property type="component" value="Chromosome"/>
</dbReference>
<organism evidence="1 2">
    <name type="scientific">Pseudorhodoplanes sinuspersici</name>
    <dbReference type="NCBI Taxonomy" id="1235591"/>
    <lineage>
        <taxon>Bacteria</taxon>
        <taxon>Pseudomonadati</taxon>
        <taxon>Pseudomonadota</taxon>
        <taxon>Alphaproteobacteria</taxon>
        <taxon>Hyphomicrobiales</taxon>
        <taxon>Pseudorhodoplanes</taxon>
    </lineage>
</organism>